<reference evidence="7" key="1">
    <citation type="submission" date="2023-02" db="EMBL/GenBank/DDBJ databases">
        <title>Identification and recombinant expression of a fungal hydrolase from Papiliotrema laurentii that hydrolyzes apple cutin and clears colloidal polyester polyurethane.</title>
        <authorList>
            <consortium name="DOE Joint Genome Institute"/>
            <person name="Roman V.A."/>
            <person name="Bojanowski C."/>
            <person name="Crable B.R."/>
            <person name="Wagner D.N."/>
            <person name="Hung C.S."/>
            <person name="Nadeau L.J."/>
            <person name="Schratz L."/>
            <person name="Haridas S."/>
            <person name="Pangilinan J."/>
            <person name="Lipzen A."/>
            <person name="Na H."/>
            <person name="Yan M."/>
            <person name="Ng V."/>
            <person name="Grigoriev I.V."/>
            <person name="Spatafora J.W."/>
            <person name="Barlow D."/>
            <person name="Biffinger J."/>
            <person name="Kelley-Loughnane N."/>
            <person name="Varaljay V.A."/>
            <person name="Crookes-Goodson W.J."/>
        </authorList>
    </citation>
    <scope>NUCLEOTIDE SEQUENCE</scope>
    <source>
        <strain evidence="7">5307AH</strain>
    </source>
</reference>
<evidence type="ECO:0000256" key="4">
    <source>
        <dbReference type="SAM" id="Phobius"/>
    </source>
</evidence>
<dbReference type="Gene3D" id="2.10.220.10">
    <property type="entry name" value="Hormone Receptor, Insulin-like Growth Factor Receptor 1, Chain A, domain 2"/>
    <property type="match status" value="3"/>
</dbReference>
<keyword evidence="4" id="KW-0472">Membrane</keyword>
<dbReference type="CDD" id="cd00055">
    <property type="entry name" value="EGF_Lam"/>
    <property type="match status" value="1"/>
</dbReference>
<evidence type="ECO:0000313" key="7">
    <source>
        <dbReference type="EMBL" id="KAK1924040.1"/>
    </source>
</evidence>
<comment type="caution">
    <text evidence="2">Lacks conserved residue(s) required for the propagation of feature annotation.</text>
</comment>
<dbReference type="PROSITE" id="PS50026">
    <property type="entry name" value="EGF_3"/>
    <property type="match status" value="1"/>
</dbReference>
<feature type="transmembrane region" description="Helical" evidence="4">
    <location>
        <begin position="597"/>
        <end position="618"/>
    </location>
</feature>
<feature type="domain" description="EGF-like" evidence="6">
    <location>
        <begin position="158"/>
        <end position="193"/>
    </location>
</feature>
<protein>
    <submittedName>
        <fullName evidence="7">Insulin-like growth factor binding protein</fullName>
    </submittedName>
</protein>
<evidence type="ECO:0000256" key="5">
    <source>
        <dbReference type="SAM" id="SignalP"/>
    </source>
</evidence>
<proteinExistence type="predicted"/>
<feature type="chain" id="PRO_5042217338" evidence="5">
    <location>
        <begin position="17"/>
        <end position="870"/>
    </location>
</feature>
<sequence length="870" mass="91084">MTAVRIVLSCILGVGGEDTATFGFASDRVCSPERCIKGSPGSSLLAIDKTSHISLTFGTYLPGKPLEEDELRSLNPLTSLNQSSARVAESLVISPPLRPVFFHDKAYSGKASDGPGTRLESAFLPDGWYGVLEPGRAVWGAIPEFRQITGLNVLNTFALATCDPPCASGGVCMGNGTRGTCECREGWTGISCERCDSGYFGRHCTACPSNCSICDDGIGGTGQCLGTASTPLKECNCAHGSCSGSHGECTCAAGYRTNPSVTGSTQCSTCAAGFYKDASDNCLACPLGCASCGLKDGTADTPTCTSCVGALRLNAADPAVCSPACTTCTGPSTSECLSCAPPRVNLGGSCVGFDAFTGVCDSSLSGLSGGFVVNNAKRRCEACPVGCASCALPGFSSATAYTSATCQACHDGYLMEKGKCVKTCSDGWFLPLGAGVNGTCQRCDGSCTTCVGSSTSCTQCPPPTFASNGQCVNLCPATSVPSNGTCIPCSPDCTTCSSPSSSSCLSCPRERPVLSGGRCVEYCPKDQFYDLTATSCAKCDAACASCLGATSSDCSSCADGFILDSGRCVVAQCKKGIVPGLGLCLEDLIARRSRRPFLAFLAVIVVIAMVGGTIHWYIRRERRKTRLATMEFAKAMDERDVRDRMLVLRLERVLGLDRVRQPKDIPRLAEEGERKERDRLRLRELLMLSRRNRSAAQHGDVDSSEGILLPDRHGGECFEGASTQPPAEPSEPKGDGGRTTRVSHWFAPPPPYAESSSSSYNTPTRSHNSDKSVDTVSKPTFLQGTSTTIISMSSPISPCYAPPTLPPPLRPLAVGATARLVQVPLGQGAGDGRDTREAHRRASLKRLWPAMPSPVFGPNPAGSRSGEGWV</sequence>
<feature type="disulfide bond" evidence="2">
    <location>
        <begin position="183"/>
        <end position="192"/>
    </location>
</feature>
<dbReference type="Gene3D" id="2.10.25.10">
    <property type="entry name" value="Laminin"/>
    <property type="match status" value="1"/>
</dbReference>
<keyword evidence="1 2" id="KW-0245">EGF-like domain</keyword>
<dbReference type="SMART" id="SM00181">
    <property type="entry name" value="EGF"/>
    <property type="match status" value="6"/>
</dbReference>
<evidence type="ECO:0000256" key="2">
    <source>
        <dbReference type="PROSITE-ProRule" id="PRU00076"/>
    </source>
</evidence>
<dbReference type="PROSITE" id="PS01248">
    <property type="entry name" value="EGF_LAM_1"/>
    <property type="match status" value="1"/>
</dbReference>
<accession>A0AAD9FLT4</accession>
<keyword evidence="5" id="KW-0732">Signal</keyword>
<dbReference type="PANTHER" id="PTHR15332:SF175">
    <property type="entry name" value="PROPROTEIN CONVERTASE SUBTILISIN_KEXIN TYPE 5-LIKE"/>
    <property type="match status" value="1"/>
</dbReference>
<dbReference type="SMART" id="SM00261">
    <property type="entry name" value="FU"/>
    <property type="match status" value="6"/>
</dbReference>
<evidence type="ECO:0000259" key="6">
    <source>
        <dbReference type="PROSITE" id="PS50026"/>
    </source>
</evidence>
<comment type="caution">
    <text evidence="7">The sequence shown here is derived from an EMBL/GenBank/DDBJ whole genome shotgun (WGS) entry which is preliminary data.</text>
</comment>
<feature type="compositionally biased region" description="Low complexity" evidence="3">
    <location>
        <begin position="753"/>
        <end position="764"/>
    </location>
</feature>
<dbReference type="InterPro" id="IPR009030">
    <property type="entry name" value="Growth_fac_rcpt_cys_sf"/>
</dbReference>
<evidence type="ECO:0000313" key="8">
    <source>
        <dbReference type="Proteomes" id="UP001182556"/>
    </source>
</evidence>
<dbReference type="CDD" id="cd00064">
    <property type="entry name" value="FU"/>
    <property type="match status" value="3"/>
</dbReference>
<feature type="disulfide bond" evidence="2">
    <location>
        <begin position="162"/>
        <end position="172"/>
    </location>
</feature>
<dbReference type="InterPro" id="IPR006212">
    <property type="entry name" value="Furin_repeat"/>
</dbReference>
<gene>
    <name evidence="7" type="ORF">DB88DRAFT_546123</name>
</gene>
<feature type="region of interest" description="Disordered" evidence="3">
    <location>
        <begin position="849"/>
        <end position="870"/>
    </location>
</feature>
<name>A0AAD9FLT4_PAPLA</name>
<evidence type="ECO:0000256" key="3">
    <source>
        <dbReference type="SAM" id="MobiDB-lite"/>
    </source>
</evidence>
<dbReference type="PANTHER" id="PTHR15332">
    <property type="entry name" value="PROPROTEIN CONVERTASE SUBTILISIN_KEXIN TYPE 5-LIKE"/>
    <property type="match status" value="1"/>
</dbReference>
<feature type="signal peptide" evidence="5">
    <location>
        <begin position="1"/>
        <end position="16"/>
    </location>
</feature>
<dbReference type="InterPro" id="IPR002049">
    <property type="entry name" value="LE_dom"/>
</dbReference>
<organism evidence="7 8">
    <name type="scientific">Papiliotrema laurentii</name>
    <name type="common">Cryptococcus laurentii</name>
    <dbReference type="NCBI Taxonomy" id="5418"/>
    <lineage>
        <taxon>Eukaryota</taxon>
        <taxon>Fungi</taxon>
        <taxon>Dikarya</taxon>
        <taxon>Basidiomycota</taxon>
        <taxon>Agaricomycotina</taxon>
        <taxon>Tremellomycetes</taxon>
        <taxon>Tremellales</taxon>
        <taxon>Rhynchogastremaceae</taxon>
        <taxon>Papiliotrema</taxon>
    </lineage>
</organism>
<dbReference type="SMART" id="SM00180">
    <property type="entry name" value="EGF_Lam"/>
    <property type="match status" value="2"/>
</dbReference>
<dbReference type="Pfam" id="PF23106">
    <property type="entry name" value="EGF_Teneurin"/>
    <property type="match status" value="1"/>
</dbReference>
<dbReference type="AlphaFoldDB" id="A0AAD9FLT4"/>
<dbReference type="EMBL" id="JAODAN010000005">
    <property type="protein sequence ID" value="KAK1924040.1"/>
    <property type="molecule type" value="Genomic_DNA"/>
</dbReference>
<dbReference type="InterPro" id="IPR000742">
    <property type="entry name" value="EGF"/>
</dbReference>
<dbReference type="Proteomes" id="UP001182556">
    <property type="component" value="Unassembled WGS sequence"/>
</dbReference>
<dbReference type="SUPFAM" id="SSF57184">
    <property type="entry name" value="Growth factor receptor domain"/>
    <property type="match status" value="3"/>
</dbReference>
<dbReference type="PROSITE" id="PS00022">
    <property type="entry name" value="EGF_1"/>
    <property type="match status" value="1"/>
</dbReference>
<evidence type="ECO:0000256" key="1">
    <source>
        <dbReference type="ARBA" id="ARBA00022536"/>
    </source>
</evidence>
<keyword evidence="4" id="KW-1133">Transmembrane helix</keyword>
<keyword evidence="2" id="KW-1015">Disulfide bond</keyword>
<feature type="region of interest" description="Disordered" evidence="3">
    <location>
        <begin position="693"/>
        <end position="777"/>
    </location>
</feature>
<keyword evidence="4" id="KW-0812">Transmembrane</keyword>
<keyword evidence="8" id="KW-1185">Reference proteome</keyword>